<dbReference type="Proteomes" id="UP000241890">
    <property type="component" value="Unassembled WGS sequence"/>
</dbReference>
<protein>
    <submittedName>
        <fullName evidence="2">Uncharacterized protein</fullName>
    </submittedName>
</protein>
<dbReference type="AlphaFoldDB" id="A0A2R5G7A0"/>
<organism evidence="2 3">
    <name type="scientific">Hondaea fermentalgiana</name>
    <dbReference type="NCBI Taxonomy" id="2315210"/>
    <lineage>
        <taxon>Eukaryota</taxon>
        <taxon>Sar</taxon>
        <taxon>Stramenopiles</taxon>
        <taxon>Bigyra</taxon>
        <taxon>Labyrinthulomycetes</taxon>
        <taxon>Thraustochytrida</taxon>
        <taxon>Thraustochytriidae</taxon>
        <taxon>Hondaea</taxon>
    </lineage>
</organism>
<evidence type="ECO:0000256" key="1">
    <source>
        <dbReference type="SAM" id="MobiDB-lite"/>
    </source>
</evidence>
<feature type="compositionally biased region" description="Polar residues" evidence="1">
    <location>
        <begin position="603"/>
        <end position="617"/>
    </location>
</feature>
<feature type="region of interest" description="Disordered" evidence="1">
    <location>
        <begin position="581"/>
        <end position="634"/>
    </location>
</feature>
<dbReference type="InParanoid" id="A0A2R5G7A0"/>
<sequence>MAGEELSREDFVALLVAQLRANEEAAVQADVEEAAAVAGQSSAAETPAKREQLAQKAFRELGFDFPLVSDRALAALAATLRSSGESNSPYPSWLWVSPDVLEGVRFCLHEREKDQVSPAARADLQRINVALRLGLLERIADASTSPAERRRLLLGPTDLGDDDGDNDSQIPIPASTHDALVRRFCAALRTLSYQPFSGLSLTEWDDLFVAGSLFRLLRSVLGLRERAFWFFDASERRKTDDDAESQSQIVSWATDAQAVWPQFLLVLRDRLTDQPQAMRTVLPALLEMADLCHAHCLKVETSVAHADAAASLGANGNPVVMGVLKTLAAEDALATASLQDKAMLWEALHRRIVPHAMQLFQSTLERSKDEEPQAREQMRGLLDVLAFYALGDPRRGAFGAANAIAMLQKVGIIRAAAASWCQGHFGAGGVDDPLGAFLWTCALRSPSVLSYLVFVPGFCRTLGDGSVLDHTHGEARRLAWAILIASSTAEALSTRPRFDISAESTVSWPNSQNQFAQAAQSQIRRLPEDDVESKFGLKRTAAIIDVLDESAAMLRVLHSSPFRDDLIASFQQVSRRLAKVPQASAQSSANPQQDEVSQEDGGINSTNNGDLSHTENGNEPPLAPDCSTQAEDEEAQVHADSIVRVRLLAKRFVCKLQGAAATKAD</sequence>
<reference evidence="2 3" key="1">
    <citation type="submission" date="2017-12" db="EMBL/GenBank/DDBJ databases">
        <title>Sequencing, de novo assembly and annotation of complete genome of a new Thraustochytrid species, strain FCC1311.</title>
        <authorList>
            <person name="Sedici K."/>
            <person name="Godart F."/>
            <person name="Aiese Cigliano R."/>
            <person name="Sanseverino W."/>
            <person name="Barakat M."/>
            <person name="Ortet P."/>
            <person name="Marechal E."/>
            <person name="Cagnac O."/>
            <person name="Amato A."/>
        </authorList>
    </citation>
    <scope>NUCLEOTIDE SEQUENCE [LARGE SCALE GENOMIC DNA]</scope>
</reference>
<feature type="compositionally biased region" description="Low complexity" evidence="1">
    <location>
        <begin position="581"/>
        <end position="593"/>
    </location>
</feature>
<proteinExistence type="predicted"/>
<evidence type="ECO:0000313" key="2">
    <source>
        <dbReference type="EMBL" id="GBG26927.1"/>
    </source>
</evidence>
<comment type="caution">
    <text evidence="2">The sequence shown here is derived from an EMBL/GenBank/DDBJ whole genome shotgun (WGS) entry which is preliminary data.</text>
</comment>
<keyword evidence="3" id="KW-1185">Reference proteome</keyword>
<gene>
    <name evidence="2" type="ORF">FCC1311_031502</name>
</gene>
<name>A0A2R5G7A0_9STRA</name>
<evidence type="ECO:0000313" key="3">
    <source>
        <dbReference type="Proteomes" id="UP000241890"/>
    </source>
</evidence>
<dbReference type="EMBL" id="BEYU01000026">
    <property type="protein sequence ID" value="GBG26927.1"/>
    <property type="molecule type" value="Genomic_DNA"/>
</dbReference>
<accession>A0A2R5G7A0</accession>